<evidence type="ECO:0000313" key="1">
    <source>
        <dbReference type="EMBL" id="UZP73400.1"/>
    </source>
</evidence>
<dbReference type="Proteomes" id="UP001317963">
    <property type="component" value="Chromosome"/>
</dbReference>
<dbReference type="NCBIfam" id="TIGR03643">
    <property type="entry name" value="TIGR03643 family protein"/>
    <property type="match status" value="1"/>
</dbReference>
<dbReference type="EMBL" id="CP036501">
    <property type="protein sequence ID" value="UZP73400.1"/>
    <property type="molecule type" value="Genomic_DNA"/>
</dbReference>
<protein>
    <submittedName>
        <fullName evidence="1">TIGR03643 family protein</fullName>
    </submittedName>
</protein>
<proteinExistence type="predicted"/>
<keyword evidence="2" id="KW-1185">Reference proteome</keyword>
<dbReference type="InterPro" id="IPR019882">
    <property type="entry name" value="CHP03643"/>
</dbReference>
<organism evidence="1 2">
    <name type="scientific">Candidatus Paraluminiphilus aquimaris</name>
    <dbReference type="NCBI Taxonomy" id="2518994"/>
    <lineage>
        <taxon>Bacteria</taxon>
        <taxon>Pseudomonadati</taxon>
        <taxon>Pseudomonadota</taxon>
        <taxon>Gammaproteobacteria</taxon>
        <taxon>Cellvibrionales</taxon>
        <taxon>Halieaceae</taxon>
        <taxon>Candidatus Paraluminiphilus</taxon>
    </lineage>
</organism>
<sequence length="87" mass="10135">MSNPAAALSESDISRVVEMAWEDRTPFEVIEATFGLSEPETIKLMRRTMKPSSFRLWRKRVSGRVTKHRKLRGFDVGRGYCPTQYKR</sequence>
<dbReference type="Pfam" id="PF10985">
    <property type="entry name" value="DUF2805"/>
    <property type="match status" value="1"/>
</dbReference>
<reference evidence="1 2" key="1">
    <citation type="submission" date="2019-02" db="EMBL/GenBank/DDBJ databases">
        <title>Halieaceae_genomes.</title>
        <authorList>
            <person name="Li S.-H."/>
        </authorList>
    </citation>
    <scope>NUCLEOTIDE SEQUENCE [LARGE SCALE GENOMIC DNA]</scope>
    <source>
        <strain evidence="1 2">JH123</strain>
    </source>
</reference>
<accession>A0ABY6Q4G1</accession>
<evidence type="ECO:0000313" key="2">
    <source>
        <dbReference type="Proteomes" id="UP001317963"/>
    </source>
</evidence>
<name>A0ABY6Q4G1_9GAMM</name>
<gene>
    <name evidence="1" type="ORF">E0F26_01010</name>
</gene>